<reference evidence="2 3" key="1">
    <citation type="submission" date="2010-04" db="EMBL/GenBank/DDBJ databases">
        <title>The genome of Herbaspirillum seropedicae SmR1, an endophytic, nitrogen-fixing, plant-growth promoting beta-Proteobacteria.</title>
        <authorList>
            <person name="Pedrosa F.O."/>
            <person name="Monteiro R.A."/>
            <person name="Wassem R."/>
            <person name="Cruz L.M."/>
            <person name="Ayub R.A."/>
            <person name="Colauto N.B."/>
            <person name="Fernandez M.A."/>
            <person name="Fungaro M.H.P."/>
            <person name="Grisard E.C."/>
            <person name="Hungria M."/>
            <person name="Madeira H.M.F."/>
            <person name="Nodari R.O."/>
            <person name="Osaku C.A."/>
            <person name="Petzl-Erler M.L."/>
            <person name="Terenzi H."/>
            <person name="Vieira L.G.E."/>
            <person name="Almeida M.I.M."/>
            <person name="Alves L.R."/>
            <person name="Arantes O.M.N."/>
            <person name="Balsanelli E."/>
            <person name="Barcellos F.G."/>
            <person name="Baura V.A."/>
            <person name="Binde D.R."/>
            <person name="Campo R.J."/>
            <person name="Chubatsu L.S."/>
            <person name="Chueire L.M.O."/>
            <person name="Ciferri R.R."/>
            <person name="Correa L.C."/>
            <person name="da Conceicao Silva J.L."/>
            <person name="Dabul A.N.G."/>
            <person name="Dambros B.P."/>
            <person name="Faoro H."/>
            <person name="Favetti A."/>
            <person name="Friedermann G."/>
            <person name="Furlaneto M.C."/>
            <person name="Gasques L.S."/>
            <person name="Gimenes C.C.T."/>
            <person name="Gioppo N.M.R."/>
            <person name="Glienke-Blanco C."/>
            <person name="Godoy L.P."/>
            <person name="Guerra M.P."/>
            <person name="Karp S."/>
            <person name="Kava-Cordeiro V."/>
            <person name="Margarido V.P."/>
            <person name="Mathioni S.M."/>
            <person name="Menck-Soares M.A."/>
            <person name="Murace N.K."/>
            <person name="Nicolas M.F."/>
            <person name="Oliveira C.E.C."/>
            <person name="Pagnan N.A.B."/>
            <person name="Pamphile J.A."/>
            <person name="Patussi E.V."/>
            <person name="Pereira L.F.P."/>
            <person name="Pereira-Ferrari L."/>
            <person name="Pinto F.G.S."/>
            <person name="Precoma C."/>
            <person name="Prioli A.J."/>
            <person name="Prioli S.M.A.P."/>
            <person name="Raittz R.T."/>
            <person name="Ramos H.J.O."/>
            <person name="Ribeiro E.M.S.F."/>
            <person name="Rigo L.U."/>
            <person name="Rocha C.L.M.S.C."/>
            <person name="Rocha S.N."/>
            <person name="Santos K."/>
            <person name="Satori D."/>
            <person name="Silva A.G."/>
            <person name="Simao R.C.G."/>
            <person name="Soares M.A.M."/>
            <person name="Souza E.M."/>
            <person name="Steffens M.B.R."/>
            <person name="Steindel M."/>
            <person name="Tadra-Sfeir M.Z."/>
            <person name="Takahashi E.K."/>
            <person name="Torres R.A."/>
            <person name="Valle J.S."/>
            <person name="Vernal J.I."/>
            <person name="Vilas-Boas L.A."/>
            <person name="Watanabe M.A.E."/>
            <person name="Weiss V.A."/>
            <person name="Yates M.A."/>
            <person name="Souza E.M."/>
        </authorList>
    </citation>
    <scope>NUCLEOTIDE SEQUENCE [LARGE SCALE GENOMIC DNA]</scope>
    <source>
        <strain evidence="2 3">SmR1</strain>
    </source>
</reference>
<keyword evidence="1" id="KW-1133">Transmembrane helix</keyword>
<evidence type="ECO:0000313" key="2">
    <source>
        <dbReference type="EMBL" id="ADJ63802.1"/>
    </source>
</evidence>
<dbReference type="HOGENOM" id="CLU_124879_2_0_4"/>
<keyword evidence="1" id="KW-0472">Membrane</keyword>
<name>D8IV63_HERSS</name>
<keyword evidence="1" id="KW-0812">Transmembrane</keyword>
<dbReference type="Pfam" id="PF10067">
    <property type="entry name" value="DUF2306"/>
    <property type="match status" value="1"/>
</dbReference>
<evidence type="ECO:0000313" key="3">
    <source>
        <dbReference type="Proteomes" id="UP000000329"/>
    </source>
</evidence>
<dbReference type="AlphaFoldDB" id="D8IV63"/>
<accession>D8IV63</accession>
<protein>
    <submittedName>
        <fullName evidence="2">Membrane protein</fullName>
    </submittedName>
</protein>
<feature type="transmembrane region" description="Helical" evidence="1">
    <location>
        <begin position="41"/>
        <end position="61"/>
    </location>
</feature>
<dbReference type="RefSeq" id="WP_013234281.1">
    <property type="nucleotide sequence ID" value="NC_014323.1"/>
</dbReference>
<gene>
    <name evidence="2" type="ordered locus">Hsero_2303</name>
</gene>
<feature type="transmembrane region" description="Helical" evidence="1">
    <location>
        <begin position="67"/>
        <end position="85"/>
    </location>
</feature>
<sequence>MSLAPVVVIHLTAALAALLVGPLALWTRLAAPVRPRWHRALGYGWFTCMVAVVLSALFIRSRDLPNIAGYTPLHLLVPVTSFLLYRGLAAVMRGDIAAHRRTMQRVYIGACLVAGSFTLLPQRYLGQLLWGQWLGWL</sequence>
<dbReference type="Proteomes" id="UP000000329">
    <property type="component" value="Chromosome"/>
</dbReference>
<dbReference type="InterPro" id="IPR018750">
    <property type="entry name" value="DUF2306_membrane"/>
</dbReference>
<keyword evidence="3" id="KW-1185">Reference proteome</keyword>
<dbReference type="KEGG" id="hse:Hsero_2303"/>
<proteinExistence type="predicted"/>
<dbReference type="OrthoDB" id="3749011at2"/>
<dbReference type="GeneID" id="29393856"/>
<organism evidence="2 3">
    <name type="scientific">Herbaspirillum seropedicae (strain SmR1)</name>
    <dbReference type="NCBI Taxonomy" id="757424"/>
    <lineage>
        <taxon>Bacteria</taxon>
        <taxon>Pseudomonadati</taxon>
        <taxon>Pseudomonadota</taxon>
        <taxon>Betaproteobacteria</taxon>
        <taxon>Burkholderiales</taxon>
        <taxon>Oxalobacteraceae</taxon>
        <taxon>Herbaspirillum</taxon>
    </lineage>
</organism>
<evidence type="ECO:0000256" key="1">
    <source>
        <dbReference type="SAM" id="Phobius"/>
    </source>
</evidence>
<feature type="transmembrane region" description="Helical" evidence="1">
    <location>
        <begin position="6"/>
        <end position="29"/>
    </location>
</feature>
<dbReference type="eggNOG" id="COG5395">
    <property type="taxonomic scope" value="Bacteria"/>
</dbReference>
<feature type="transmembrane region" description="Helical" evidence="1">
    <location>
        <begin position="106"/>
        <end position="125"/>
    </location>
</feature>
<dbReference type="EMBL" id="CP002039">
    <property type="protein sequence ID" value="ADJ63802.1"/>
    <property type="molecule type" value="Genomic_DNA"/>
</dbReference>